<dbReference type="EMBL" id="KZ451945">
    <property type="protein sequence ID" value="PKA59662.1"/>
    <property type="molecule type" value="Genomic_DNA"/>
</dbReference>
<name>A0A2I0AVU2_9ASPA</name>
<organism evidence="1 2">
    <name type="scientific">Apostasia shenzhenica</name>
    <dbReference type="NCBI Taxonomy" id="1088818"/>
    <lineage>
        <taxon>Eukaryota</taxon>
        <taxon>Viridiplantae</taxon>
        <taxon>Streptophyta</taxon>
        <taxon>Embryophyta</taxon>
        <taxon>Tracheophyta</taxon>
        <taxon>Spermatophyta</taxon>
        <taxon>Magnoliopsida</taxon>
        <taxon>Liliopsida</taxon>
        <taxon>Asparagales</taxon>
        <taxon>Orchidaceae</taxon>
        <taxon>Apostasioideae</taxon>
        <taxon>Apostasia</taxon>
    </lineage>
</organism>
<sequence>MPVVGDHRYFFFNTFTLAEIPIQPYPRQPPEVADQVGELSSTPTSRDCNVFLLSSHRNSLPISHGSQAAFYVNF</sequence>
<protein>
    <submittedName>
        <fullName evidence="1">Uncharacterized protein</fullName>
    </submittedName>
</protein>
<evidence type="ECO:0000313" key="1">
    <source>
        <dbReference type="EMBL" id="PKA59662.1"/>
    </source>
</evidence>
<proteinExistence type="predicted"/>
<reference evidence="1 2" key="1">
    <citation type="journal article" date="2017" name="Nature">
        <title>The Apostasia genome and the evolution of orchids.</title>
        <authorList>
            <person name="Zhang G.Q."/>
            <person name="Liu K.W."/>
            <person name="Li Z."/>
            <person name="Lohaus R."/>
            <person name="Hsiao Y.Y."/>
            <person name="Niu S.C."/>
            <person name="Wang J.Y."/>
            <person name="Lin Y.C."/>
            <person name="Xu Q."/>
            <person name="Chen L.J."/>
            <person name="Yoshida K."/>
            <person name="Fujiwara S."/>
            <person name="Wang Z.W."/>
            <person name="Zhang Y.Q."/>
            <person name="Mitsuda N."/>
            <person name="Wang M."/>
            <person name="Liu G.H."/>
            <person name="Pecoraro L."/>
            <person name="Huang H.X."/>
            <person name="Xiao X.J."/>
            <person name="Lin M."/>
            <person name="Wu X.Y."/>
            <person name="Wu W.L."/>
            <person name="Chen Y.Y."/>
            <person name="Chang S.B."/>
            <person name="Sakamoto S."/>
            <person name="Ohme-Takagi M."/>
            <person name="Yagi M."/>
            <person name="Zeng S.J."/>
            <person name="Shen C.Y."/>
            <person name="Yeh C.M."/>
            <person name="Luo Y.B."/>
            <person name="Tsai W.C."/>
            <person name="Van de Peer Y."/>
            <person name="Liu Z.J."/>
        </authorList>
    </citation>
    <scope>NUCLEOTIDE SEQUENCE [LARGE SCALE GENOMIC DNA]</scope>
    <source>
        <strain evidence="2">cv. Shenzhen</strain>
        <tissue evidence="1">Stem</tissue>
    </source>
</reference>
<dbReference type="OrthoDB" id="1432457at2759"/>
<dbReference type="Proteomes" id="UP000236161">
    <property type="component" value="Unassembled WGS sequence"/>
</dbReference>
<evidence type="ECO:0000313" key="2">
    <source>
        <dbReference type="Proteomes" id="UP000236161"/>
    </source>
</evidence>
<gene>
    <name evidence="1" type="ORF">AXF42_Ash021277</name>
</gene>
<keyword evidence="2" id="KW-1185">Reference proteome</keyword>
<dbReference type="AlphaFoldDB" id="A0A2I0AVU2"/>
<accession>A0A2I0AVU2</accession>